<comment type="caution">
    <text evidence="11">The sequence shown here is derived from an EMBL/GenBank/DDBJ whole genome shotgun (WGS) entry which is preliminary data.</text>
</comment>
<keyword evidence="8" id="KW-0175">Coiled coil</keyword>
<dbReference type="Pfam" id="PF01585">
    <property type="entry name" value="G-patch"/>
    <property type="match status" value="1"/>
</dbReference>
<dbReference type="PANTHER" id="PTHR23329:SF1">
    <property type="entry name" value="TUFTELIN-INTERACTING PROTEIN 11"/>
    <property type="match status" value="1"/>
</dbReference>
<dbReference type="InterPro" id="IPR022159">
    <property type="entry name" value="STIP/TFIP11_N"/>
</dbReference>
<evidence type="ECO:0000256" key="5">
    <source>
        <dbReference type="ARBA" id="ARBA00023187"/>
    </source>
</evidence>
<comment type="similarity">
    <text evidence="2 7">Belongs to the TFP11/STIP family.</text>
</comment>
<evidence type="ECO:0000256" key="2">
    <source>
        <dbReference type="ARBA" id="ARBA00010900"/>
    </source>
</evidence>
<feature type="domain" description="G-patch" evidence="10">
    <location>
        <begin position="170"/>
        <end position="216"/>
    </location>
</feature>
<keyword evidence="4 7" id="KW-0747">Spliceosome</keyword>
<gene>
    <name evidence="11" type="primary">TFIP11</name>
    <name evidence="11" type="ORF">CDAR_86531</name>
</gene>
<sequence length="854" mass="98267">MNDNTTEVSKSKFYAVCDVIKLCSRPFNVNMTDGIEKFEVTDWDLENEFNPNRVRHNLTKKQQIYGVFASDDSDEDERCGFGHKNSSSSAQINFVSGGVRTVGEKPAKKESDEEKGSTDDEETVKPLPKKSYSFQKSGFGGSRNPRQIAGLRSFSKNANNNEFGGWEKYTKGIGQKLLLQMGYKPGKGLGKSLQGITTPIEAKLRKGKGAIGLYGPEQPTMSRVKGPGVIEEEPVIEEESKPHQRQWKKNTVERKTKVEYYTQSAEEAAQEGISKRFRGDISGLSSVKVIDMTGPEQRILTGYHQIHQQHSKPPEQNVEETEAKIQKGEHFSLPELEHNLKLLKDDEKQKIIRCNQQRQYNEDRIVNLGHEKKRLEQVLVQEEKQILTLEKVLKIVDSMESTSKDDDSNEVLEIAAKTFKDLQDEFYEEYKLYNLSDLAITIVVPLVQKLMNEWNPLVQKHHCIDIFQDWKALLECSSPISSHRGLQQELQPYHRLIWDVWMPPVRKAILNWNARNWSPLVELLETWNPLLPPWILDNILEQLVLPQLQKEVEAWNPLTDTIPVHSWLHPWLPLMGARLEPLYAPIRQKLASALVNWHPSDCSAKLILEPWKTVFPQGVMDAFIINNIVPKLAMALQAFIINPHQQHLDVWNWIMTWMDLMPEPCMVTLLEKNFFPKWLQVLYTWLTHSPNYEEVTKWYTGWKTIIPQSLKAHPVIKEQFRQALDIMNRAVSSPQGLLGQQPGAKESMAYLTNIERQHEMERPIKPRRDSEAMMQEIRRATSTATLTSSFKDLIEKKAEESNILFMPVSGRYQEGKQVYRFGSSLLYLDRGVIFVFNQKTWVPTSLQSLLDTAG</sequence>
<dbReference type="PANTHER" id="PTHR23329">
    <property type="entry name" value="TUFTELIN-INTERACTING PROTEIN 11-RELATED"/>
    <property type="match status" value="1"/>
</dbReference>
<evidence type="ECO:0000259" key="10">
    <source>
        <dbReference type="PROSITE" id="PS50174"/>
    </source>
</evidence>
<protein>
    <submittedName>
        <fullName evidence="11">Tuftelin-interacting protein 11</fullName>
    </submittedName>
</protein>
<feature type="region of interest" description="Disordered" evidence="9">
    <location>
        <begin position="92"/>
        <end position="147"/>
    </location>
</feature>
<evidence type="ECO:0000256" key="6">
    <source>
        <dbReference type="ARBA" id="ARBA00023242"/>
    </source>
</evidence>
<evidence type="ECO:0000256" key="9">
    <source>
        <dbReference type="SAM" id="MobiDB-lite"/>
    </source>
</evidence>
<dbReference type="GO" id="GO:0000390">
    <property type="term" value="P:spliceosomal complex disassembly"/>
    <property type="evidence" value="ECO:0007669"/>
    <property type="project" value="InterPro"/>
</dbReference>
<comment type="subcellular location">
    <subcellularLocation>
        <location evidence="1 7">Nucleus</location>
    </subcellularLocation>
</comment>
<evidence type="ECO:0000313" key="12">
    <source>
        <dbReference type="Proteomes" id="UP001054837"/>
    </source>
</evidence>
<proteinExistence type="inferred from homology"/>
<dbReference type="InterPro" id="IPR022783">
    <property type="entry name" value="GCFC_dom"/>
</dbReference>
<evidence type="ECO:0000256" key="3">
    <source>
        <dbReference type="ARBA" id="ARBA00022664"/>
    </source>
</evidence>
<evidence type="ECO:0000256" key="1">
    <source>
        <dbReference type="ARBA" id="ARBA00004123"/>
    </source>
</evidence>
<organism evidence="11 12">
    <name type="scientific">Caerostris darwini</name>
    <dbReference type="NCBI Taxonomy" id="1538125"/>
    <lineage>
        <taxon>Eukaryota</taxon>
        <taxon>Metazoa</taxon>
        <taxon>Ecdysozoa</taxon>
        <taxon>Arthropoda</taxon>
        <taxon>Chelicerata</taxon>
        <taxon>Arachnida</taxon>
        <taxon>Araneae</taxon>
        <taxon>Araneomorphae</taxon>
        <taxon>Entelegynae</taxon>
        <taxon>Araneoidea</taxon>
        <taxon>Araneidae</taxon>
        <taxon>Caerostris</taxon>
    </lineage>
</organism>
<accession>A0AAV4MMM5</accession>
<dbReference type="PROSITE" id="PS50174">
    <property type="entry name" value="G_PATCH"/>
    <property type="match status" value="1"/>
</dbReference>
<dbReference type="InterPro" id="IPR024933">
    <property type="entry name" value="TFP11"/>
</dbReference>
<evidence type="ECO:0000256" key="8">
    <source>
        <dbReference type="SAM" id="Coils"/>
    </source>
</evidence>
<dbReference type="GO" id="GO:0003676">
    <property type="term" value="F:nucleic acid binding"/>
    <property type="evidence" value="ECO:0007669"/>
    <property type="project" value="InterPro"/>
</dbReference>
<dbReference type="Pfam" id="PF07842">
    <property type="entry name" value="GCFC"/>
    <property type="match status" value="1"/>
</dbReference>
<feature type="coiled-coil region" evidence="8">
    <location>
        <begin position="365"/>
        <end position="392"/>
    </location>
</feature>
<evidence type="ECO:0000256" key="7">
    <source>
        <dbReference type="PIRNR" id="PIRNR017706"/>
    </source>
</evidence>
<dbReference type="InterPro" id="IPR045211">
    <property type="entry name" value="TFP11/STIP/Ntr1"/>
</dbReference>
<dbReference type="SMART" id="SM00443">
    <property type="entry name" value="G_patch"/>
    <property type="match status" value="1"/>
</dbReference>
<evidence type="ECO:0000313" key="11">
    <source>
        <dbReference type="EMBL" id="GIX73155.1"/>
    </source>
</evidence>
<reference evidence="11 12" key="1">
    <citation type="submission" date="2021-06" db="EMBL/GenBank/DDBJ databases">
        <title>Caerostris darwini draft genome.</title>
        <authorList>
            <person name="Kono N."/>
            <person name="Arakawa K."/>
        </authorList>
    </citation>
    <scope>NUCLEOTIDE SEQUENCE [LARGE SCALE GENOMIC DNA]</scope>
</reference>
<dbReference type="PIRSF" id="PIRSF017706">
    <property type="entry name" value="TFIP11"/>
    <property type="match status" value="1"/>
</dbReference>
<evidence type="ECO:0000256" key="4">
    <source>
        <dbReference type="ARBA" id="ARBA00022728"/>
    </source>
</evidence>
<dbReference type="Pfam" id="PF12457">
    <property type="entry name" value="TIP_N"/>
    <property type="match status" value="1"/>
</dbReference>
<dbReference type="EMBL" id="BPLQ01000586">
    <property type="protein sequence ID" value="GIX73155.1"/>
    <property type="molecule type" value="Genomic_DNA"/>
</dbReference>
<keyword evidence="5 7" id="KW-0508">mRNA splicing</keyword>
<keyword evidence="3 7" id="KW-0507">mRNA processing</keyword>
<keyword evidence="12" id="KW-1185">Reference proteome</keyword>
<dbReference type="GO" id="GO:0071008">
    <property type="term" value="C:U2-type post-mRNA release spliceosomal complex"/>
    <property type="evidence" value="ECO:0007669"/>
    <property type="project" value="TreeGrafter"/>
</dbReference>
<feature type="compositionally biased region" description="Basic and acidic residues" evidence="9">
    <location>
        <begin position="102"/>
        <end position="118"/>
    </location>
</feature>
<dbReference type="Proteomes" id="UP001054837">
    <property type="component" value="Unassembled WGS sequence"/>
</dbReference>
<dbReference type="InterPro" id="IPR000467">
    <property type="entry name" value="G_patch_dom"/>
</dbReference>
<keyword evidence="6 7" id="KW-0539">Nucleus</keyword>
<dbReference type="AlphaFoldDB" id="A0AAV4MMM5"/>
<name>A0AAV4MMM5_9ARAC</name>